<protein>
    <recommendedName>
        <fullName evidence="7">RsgI N-terminal anti-sigma domain-containing protein</fullName>
    </recommendedName>
</protein>
<comment type="subcellular location">
    <subcellularLocation>
        <location evidence="1">Cell membrane</location>
        <topology evidence="1">Single-pass membrane protein</topology>
    </subcellularLocation>
</comment>
<dbReference type="AlphaFoldDB" id="A0A0A5GI11"/>
<dbReference type="PROSITE" id="PS51849">
    <property type="entry name" value="RSGI_N"/>
    <property type="match status" value="1"/>
</dbReference>
<dbReference type="InterPro" id="IPR055431">
    <property type="entry name" value="RsgI_M"/>
</dbReference>
<dbReference type="Proteomes" id="UP000030528">
    <property type="component" value="Unassembled WGS sequence"/>
</dbReference>
<comment type="caution">
    <text evidence="8">The sequence shown here is derived from an EMBL/GenBank/DDBJ whole genome shotgun (WGS) entry which is preliminary data.</text>
</comment>
<evidence type="ECO:0000256" key="3">
    <source>
        <dbReference type="ARBA" id="ARBA00022692"/>
    </source>
</evidence>
<keyword evidence="5 6" id="KW-0472">Membrane</keyword>
<proteinExistence type="predicted"/>
<evidence type="ECO:0000256" key="4">
    <source>
        <dbReference type="ARBA" id="ARBA00022989"/>
    </source>
</evidence>
<feature type="transmembrane region" description="Helical" evidence="6">
    <location>
        <begin position="58"/>
        <end position="78"/>
    </location>
</feature>
<dbReference type="Pfam" id="PF23750">
    <property type="entry name" value="RsgI_M"/>
    <property type="match status" value="1"/>
</dbReference>
<gene>
    <name evidence="8" type="ORF">N781_06575</name>
</gene>
<keyword evidence="3 6" id="KW-0812">Transmembrane</keyword>
<evidence type="ECO:0000259" key="7">
    <source>
        <dbReference type="PROSITE" id="PS51849"/>
    </source>
</evidence>
<dbReference type="eggNOG" id="ENOG5032YNU">
    <property type="taxonomic scope" value="Bacteria"/>
</dbReference>
<organism evidence="8 9">
    <name type="scientific">Pontibacillus halophilus JSM 076056 = DSM 19796</name>
    <dbReference type="NCBI Taxonomy" id="1385510"/>
    <lineage>
        <taxon>Bacteria</taxon>
        <taxon>Bacillati</taxon>
        <taxon>Bacillota</taxon>
        <taxon>Bacilli</taxon>
        <taxon>Bacillales</taxon>
        <taxon>Bacillaceae</taxon>
        <taxon>Pontibacillus</taxon>
    </lineage>
</organism>
<dbReference type="STRING" id="1385510.GCA_000425205_02902"/>
<evidence type="ECO:0000256" key="6">
    <source>
        <dbReference type="SAM" id="Phobius"/>
    </source>
</evidence>
<evidence type="ECO:0000256" key="5">
    <source>
        <dbReference type="ARBA" id="ARBA00023136"/>
    </source>
</evidence>
<evidence type="ECO:0000256" key="2">
    <source>
        <dbReference type="ARBA" id="ARBA00022475"/>
    </source>
</evidence>
<name>A0A0A5GI11_9BACI</name>
<dbReference type="RefSeq" id="WP_026801178.1">
    <property type="nucleotide sequence ID" value="NZ_AULI01000013.1"/>
</dbReference>
<reference evidence="8 9" key="1">
    <citation type="submission" date="2013-08" db="EMBL/GenBank/DDBJ databases">
        <authorList>
            <person name="Huang J."/>
            <person name="Wang G."/>
        </authorList>
    </citation>
    <scope>NUCLEOTIDE SEQUENCE [LARGE SCALE GENOMIC DNA]</scope>
    <source>
        <strain evidence="8 9">JSM 076056</strain>
    </source>
</reference>
<evidence type="ECO:0000313" key="8">
    <source>
        <dbReference type="EMBL" id="KGX90760.1"/>
    </source>
</evidence>
<keyword evidence="9" id="KW-1185">Reference proteome</keyword>
<keyword evidence="2" id="KW-1003">Cell membrane</keyword>
<sequence length="241" mass="27453">MKKGIVMELGKSHMVVMSQSGTFYKAERYAHVDVGEEVSFQPIERPLIRTGTSLFRTMARVAAVMLVFFVALIPFWIYPKEAYAYVNIEMNPSIELELNKDMNVIGLSALNEEGRKVIQKLSNWKGSSVAEVAERLIRESHNQGYIGDGSNVMIGVSYSASEEEDASFTASIDEQIDRQFDSLTVATFEVPTTVRDKAKKQHVSMNQLYASRYLLHERKERPMKTFSPSEWKAFQAFYHSE</sequence>
<dbReference type="OrthoDB" id="9800626at2"/>
<dbReference type="InterPro" id="IPR024449">
    <property type="entry name" value="Anti-sigma_RsgI_N"/>
</dbReference>
<feature type="domain" description="RsgI N-terminal anti-sigma" evidence="7">
    <location>
        <begin position="2"/>
        <end position="49"/>
    </location>
</feature>
<evidence type="ECO:0000256" key="1">
    <source>
        <dbReference type="ARBA" id="ARBA00004162"/>
    </source>
</evidence>
<accession>A0A0A5GI11</accession>
<evidence type="ECO:0000313" key="9">
    <source>
        <dbReference type="Proteomes" id="UP000030528"/>
    </source>
</evidence>
<dbReference type="GO" id="GO:0005886">
    <property type="term" value="C:plasma membrane"/>
    <property type="evidence" value="ECO:0007669"/>
    <property type="project" value="UniProtKB-SubCell"/>
</dbReference>
<keyword evidence="4 6" id="KW-1133">Transmembrane helix</keyword>
<dbReference type="EMBL" id="AVPE01000013">
    <property type="protein sequence ID" value="KGX90760.1"/>
    <property type="molecule type" value="Genomic_DNA"/>
</dbReference>
<dbReference type="Pfam" id="PF12791">
    <property type="entry name" value="RsgI_N"/>
    <property type="match status" value="1"/>
</dbReference>